<dbReference type="SUPFAM" id="SSF56112">
    <property type="entry name" value="Protein kinase-like (PK-like)"/>
    <property type="match status" value="1"/>
</dbReference>
<evidence type="ECO:0000313" key="2">
    <source>
        <dbReference type="EMBL" id="OCK74720.1"/>
    </source>
</evidence>
<evidence type="ECO:0000313" key="3">
    <source>
        <dbReference type="Proteomes" id="UP000250266"/>
    </source>
</evidence>
<dbReference type="InterPro" id="IPR056002">
    <property type="entry name" value="DUF7580"/>
</dbReference>
<dbReference type="AlphaFoldDB" id="A0A8E2J9W4"/>
<proteinExistence type="predicted"/>
<dbReference type="Proteomes" id="UP000250266">
    <property type="component" value="Unassembled WGS sequence"/>
</dbReference>
<protein>
    <recommendedName>
        <fullName evidence="1">DUF7580 domain-containing protein</fullName>
    </recommendedName>
</protein>
<name>A0A8E2J9W4_9PEZI</name>
<dbReference type="EMBL" id="KV745427">
    <property type="protein sequence ID" value="OCK74720.1"/>
    <property type="molecule type" value="Genomic_DNA"/>
</dbReference>
<dbReference type="PANTHER" id="PTHR37542:SF3">
    <property type="entry name" value="PRION-INHIBITION AND PROPAGATION HELO DOMAIN-CONTAINING PROTEIN"/>
    <property type="match status" value="1"/>
</dbReference>
<dbReference type="Gene3D" id="1.10.510.10">
    <property type="entry name" value="Transferase(Phosphotransferase) domain 1"/>
    <property type="match status" value="1"/>
</dbReference>
<evidence type="ECO:0000259" key="1">
    <source>
        <dbReference type="Pfam" id="PF24476"/>
    </source>
</evidence>
<accession>A0A8E2J9W4</accession>
<organism evidence="2 3">
    <name type="scientific">Lepidopterella palustris CBS 459.81</name>
    <dbReference type="NCBI Taxonomy" id="1314670"/>
    <lineage>
        <taxon>Eukaryota</taxon>
        <taxon>Fungi</taxon>
        <taxon>Dikarya</taxon>
        <taxon>Ascomycota</taxon>
        <taxon>Pezizomycotina</taxon>
        <taxon>Dothideomycetes</taxon>
        <taxon>Pleosporomycetidae</taxon>
        <taxon>Mytilinidiales</taxon>
        <taxon>Argynnaceae</taxon>
        <taxon>Lepidopterella</taxon>
    </lineage>
</organism>
<dbReference type="InterPro" id="IPR011009">
    <property type="entry name" value="Kinase-like_dom_sf"/>
</dbReference>
<reference evidence="2 3" key="1">
    <citation type="journal article" date="2016" name="Nat. Commun.">
        <title>Ectomycorrhizal ecology is imprinted in the genome of the dominant symbiotic fungus Cenococcum geophilum.</title>
        <authorList>
            <consortium name="DOE Joint Genome Institute"/>
            <person name="Peter M."/>
            <person name="Kohler A."/>
            <person name="Ohm R.A."/>
            <person name="Kuo A."/>
            <person name="Krutzmann J."/>
            <person name="Morin E."/>
            <person name="Arend M."/>
            <person name="Barry K.W."/>
            <person name="Binder M."/>
            <person name="Choi C."/>
            <person name="Clum A."/>
            <person name="Copeland A."/>
            <person name="Grisel N."/>
            <person name="Haridas S."/>
            <person name="Kipfer T."/>
            <person name="LaButti K."/>
            <person name="Lindquist E."/>
            <person name="Lipzen A."/>
            <person name="Maire R."/>
            <person name="Meier B."/>
            <person name="Mihaltcheva S."/>
            <person name="Molinier V."/>
            <person name="Murat C."/>
            <person name="Poggeler S."/>
            <person name="Quandt C.A."/>
            <person name="Sperisen C."/>
            <person name="Tritt A."/>
            <person name="Tisserant E."/>
            <person name="Crous P.W."/>
            <person name="Henrissat B."/>
            <person name="Nehls U."/>
            <person name="Egli S."/>
            <person name="Spatafora J.W."/>
            <person name="Grigoriev I.V."/>
            <person name="Martin F.M."/>
        </authorList>
    </citation>
    <scope>NUCLEOTIDE SEQUENCE [LARGE SCALE GENOMIC DNA]</scope>
    <source>
        <strain evidence="2 3">CBS 459.81</strain>
    </source>
</reference>
<dbReference type="OrthoDB" id="4062651at2759"/>
<dbReference type="PANTHER" id="PTHR37542">
    <property type="entry name" value="HELO DOMAIN-CONTAINING PROTEIN-RELATED"/>
    <property type="match status" value="1"/>
</dbReference>
<dbReference type="Pfam" id="PF24476">
    <property type="entry name" value="DUF7580"/>
    <property type="match status" value="1"/>
</dbReference>
<gene>
    <name evidence="2" type="ORF">K432DRAFT_386647</name>
</gene>
<sequence>MLNGNPYKRMKITAVASELASLALDSSISSIHKRFRAESNINSNFNILLILEGKRFEAWKLTIESLHQDEKLQKIDDLFAKLANLCSVLDEVNLRAYPTEVVTVEPIESTREGLLSKLWSTVDSICQSLPNILQEKIEERWSRAVCEIQDIEVLNAIRAAPKPERYRAVGVSAAMRYMSRVISDSIRVGGRSRFIDAGCVRLDEVSVAARDASLSTQEAPLVGDNSRTMGYYTGEHGESRVMIEWKLYDEQWQDGPGSELRETMDKLVNLLDPQETPRNGVAKHRILDCVGYFHEPHNFRFGFLYLLKPSSTVERTANSQLYSVNNIIRMTTPDLENTTRPVLGDIFCLAKDLASCLHALHDAGWFHKNISSHHLLVFCPSPEEAYRHISSAVLVGFNDSRPEASRFTLGPKHDFQHYQHPTYQMGVPFRRTFDFFSLGVVLLELGLSYPVSVLRSWHPEVRTEEGFRKKLLKSYVPQLGERMGALYRDAVRFCLDAENVVGFTQEDAEAGRRAQELFSSDVVVPLFRCFA</sequence>
<keyword evidence="3" id="KW-1185">Reference proteome</keyword>
<feature type="domain" description="DUF7580" evidence="1">
    <location>
        <begin position="349"/>
        <end position="518"/>
    </location>
</feature>